<dbReference type="EC" id="2.5.1.6" evidence="11"/>
<name>A0A484C9P9_PERFV</name>
<keyword evidence="5 11" id="KW-0479">Metal-binding</keyword>
<dbReference type="InterPro" id="IPR022631">
    <property type="entry name" value="ADOMET_SYNTHASE_CS"/>
</dbReference>
<keyword evidence="6 11" id="KW-0547">Nucleotide-binding</keyword>
<keyword evidence="4 11" id="KW-0808">Transferase</keyword>
<accession>A0A484C9P9</accession>
<dbReference type="InterPro" id="IPR022629">
    <property type="entry name" value="S-AdoMet_synt_central"/>
</dbReference>
<evidence type="ECO:0000256" key="8">
    <source>
        <dbReference type="ARBA" id="ARBA00022842"/>
    </source>
</evidence>
<evidence type="ECO:0000259" key="15">
    <source>
        <dbReference type="Pfam" id="PF02773"/>
    </source>
</evidence>
<evidence type="ECO:0000256" key="4">
    <source>
        <dbReference type="ARBA" id="ARBA00022679"/>
    </source>
</evidence>
<dbReference type="InterPro" id="IPR022636">
    <property type="entry name" value="S-AdoMet_synthetase_sfam"/>
</dbReference>
<evidence type="ECO:0000259" key="13">
    <source>
        <dbReference type="Pfam" id="PF00438"/>
    </source>
</evidence>
<evidence type="ECO:0000256" key="6">
    <source>
        <dbReference type="ARBA" id="ARBA00022741"/>
    </source>
</evidence>
<evidence type="ECO:0000256" key="9">
    <source>
        <dbReference type="ARBA" id="ARBA00022958"/>
    </source>
</evidence>
<proteinExistence type="inferred from homology"/>
<dbReference type="Gene3D" id="3.30.300.10">
    <property type="match status" value="3"/>
</dbReference>
<dbReference type="GO" id="GO:0004478">
    <property type="term" value="F:methionine adenosyltransferase activity"/>
    <property type="evidence" value="ECO:0007669"/>
    <property type="project" value="UniProtKB-EC"/>
</dbReference>
<comment type="catalytic activity">
    <reaction evidence="10 11">
        <text>L-methionine + ATP + H2O = S-adenosyl-L-methionine + phosphate + diphosphate</text>
        <dbReference type="Rhea" id="RHEA:21080"/>
        <dbReference type="ChEBI" id="CHEBI:15377"/>
        <dbReference type="ChEBI" id="CHEBI:30616"/>
        <dbReference type="ChEBI" id="CHEBI:33019"/>
        <dbReference type="ChEBI" id="CHEBI:43474"/>
        <dbReference type="ChEBI" id="CHEBI:57844"/>
        <dbReference type="ChEBI" id="CHEBI:59789"/>
        <dbReference type="EC" id="2.5.1.6"/>
    </reaction>
</comment>
<dbReference type="CDD" id="cd18079">
    <property type="entry name" value="S-AdoMet_synt"/>
    <property type="match status" value="1"/>
</dbReference>
<feature type="domain" description="S-adenosylmethionine synthetase central" evidence="14">
    <location>
        <begin position="188"/>
        <end position="309"/>
    </location>
</feature>
<evidence type="ECO:0000256" key="2">
    <source>
        <dbReference type="ARBA" id="ARBA00009685"/>
    </source>
</evidence>
<dbReference type="PROSITE" id="PS00376">
    <property type="entry name" value="ADOMET_SYNTHASE_1"/>
    <property type="match status" value="1"/>
</dbReference>
<comment type="cofactor">
    <cofactor evidence="11">
        <name>Mg(2+)</name>
        <dbReference type="ChEBI" id="CHEBI:18420"/>
    </cofactor>
    <text evidence="11">Binds 2 magnesium ions per subunit. The magnesium ions interact primarily with the substrate.</text>
</comment>
<evidence type="ECO:0000256" key="11">
    <source>
        <dbReference type="RuleBase" id="RU000541"/>
    </source>
</evidence>
<dbReference type="PROSITE" id="PS00377">
    <property type="entry name" value="ADOMET_SYNTHASE_2"/>
    <property type="match status" value="1"/>
</dbReference>
<keyword evidence="9 11" id="KW-0630">Potassium</keyword>
<dbReference type="GO" id="GO:0006730">
    <property type="term" value="P:one-carbon metabolic process"/>
    <property type="evidence" value="ECO:0007669"/>
    <property type="project" value="UniProtKB-KW"/>
</dbReference>
<dbReference type="FunFam" id="3.30.300.10:FF:000003">
    <property type="entry name" value="S-adenosylmethionine synthase"/>
    <property type="match status" value="1"/>
</dbReference>
<evidence type="ECO:0000256" key="7">
    <source>
        <dbReference type="ARBA" id="ARBA00022840"/>
    </source>
</evidence>
<dbReference type="STRING" id="8167.A0A484C9P9"/>
<dbReference type="InterPro" id="IPR022630">
    <property type="entry name" value="S-AdoMet_synt_C"/>
</dbReference>
<dbReference type="PANTHER" id="PTHR11964">
    <property type="entry name" value="S-ADENOSYLMETHIONINE SYNTHETASE"/>
    <property type="match status" value="1"/>
</dbReference>
<dbReference type="AlphaFoldDB" id="A0A484C9P9"/>
<dbReference type="GO" id="GO:0046872">
    <property type="term" value="F:metal ion binding"/>
    <property type="evidence" value="ECO:0007669"/>
    <property type="project" value="UniProtKB-KW"/>
</dbReference>
<dbReference type="InterPro" id="IPR002133">
    <property type="entry name" value="S-AdoMet_synthetase"/>
</dbReference>
<comment type="cofactor">
    <cofactor evidence="11">
        <name>K(+)</name>
        <dbReference type="ChEBI" id="CHEBI:29103"/>
    </cofactor>
    <text evidence="11">Binds 1 potassium ion per subunit. The potassium ion interacts primarily with the substrate.</text>
</comment>
<comment type="function">
    <text evidence="11">Catalyzes the formation of S-adenosylmethionine from methionine and ATP.</text>
</comment>
<dbReference type="FunFam" id="3.30.300.10:FF:000004">
    <property type="entry name" value="S-adenosylmethionine synthase"/>
    <property type="match status" value="1"/>
</dbReference>
<dbReference type="Pfam" id="PF00438">
    <property type="entry name" value="S-AdoMet_synt_N"/>
    <property type="match status" value="1"/>
</dbReference>
<evidence type="ECO:0000313" key="17">
    <source>
        <dbReference type="Proteomes" id="UP000295070"/>
    </source>
</evidence>
<dbReference type="GO" id="GO:0005524">
    <property type="term" value="F:ATP binding"/>
    <property type="evidence" value="ECO:0007669"/>
    <property type="project" value="UniProtKB-KW"/>
</dbReference>
<dbReference type="FunFam" id="3.30.300.10:FF:000001">
    <property type="entry name" value="S-adenosylmethionine synthase"/>
    <property type="match status" value="1"/>
</dbReference>
<dbReference type="Proteomes" id="UP000295070">
    <property type="component" value="Chromosome 21"/>
</dbReference>
<dbReference type="HAMAP" id="MF_00086">
    <property type="entry name" value="S_AdoMet_synth1"/>
    <property type="match status" value="1"/>
</dbReference>
<dbReference type="Pfam" id="PF02772">
    <property type="entry name" value="S-AdoMet_synt_M"/>
    <property type="match status" value="1"/>
</dbReference>
<protein>
    <recommendedName>
        <fullName evidence="11">S-adenosylmethionine synthase</fullName>
        <ecNumber evidence="11">2.5.1.6</ecNumber>
    </recommendedName>
</protein>
<evidence type="ECO:0000313" key="16">
    <source>
        <dbReference type="EMBL" id="TDG97723.1"/>
    </source>
</evidence>
<feature type="domain" description="S-adenosylmethionine synthetase N-terminal" evidence="13">
    <location>
        <begin position="77"/>
        <end position="174"/>
    </location>
</feature>
<dbReference type="GO" id="GO:0006556">
    <property type="term" value="P:S-adenosylmethionine biosynthetic process"/>
    <property type="evidence" value="ECO:0007669"/>
    <property type="project" value="UniProtKB-UniPathway"/>
</dbReference>
<keyword evidence="8 11" id="KW-0460">Magnesium</keyword>
<keyword evidence="17" id="KW-1185">Reference proteome</keyword>
<evidence type="ECO:0000256" key="5">
    <source>
        <dbReference type="ARBA" id="ARBA00022723"/>
    </source>
</evidence>
<keyword evidence="7 11" id="KW-0067">ATP-binding</keyword>
<keyword evidence="3 11" id="KW-0554">One-carbon metabolism</keyword>
<evidence type="ECO:0000259" key="14">
    <source>
        <dbReference type="Pfam" id="PF02772"/>
    </source>
</evidence>
<evidence type="ECO:0000256" key="1">
    <source>
        <dbReference type="ARBA" id="ARBA00005224"/>
    </source>
</evidence>
<comment type="similarity">
    <text evidence="2 12">Belongs to the AdoMet synthase family.</text>
</comment>
<organism evidence="16 17">
    <name type="scientific">Perca flavescens</name>
    <name type="common">American yellow perch</name>
    <name type="synonym">Morone flavescens</name>
    <dbReference type="NCBI Taxonomy" id="8167"/>
    <lineage>
        <taxon>Eukaryota</taxon>
        <taxon>Metazoa</taxon>
        <taxon>Chordata</taxon>
        <taxon>Craniata</taxon>
        <taxon>Vertebrata</taxon>
        <taxon>Euteleostomi</taxon>
        <taxon>Actinopterygii</taxon>
        <taxon>Neopterygii</taxon>
        <taxon>Teleostei</taxon>
        <taxon>Neoteleostei</taxon>
        <taxon>Acanthomorphata</taxon>
        <taxon>Eupercaria</taxon>
        <taxon>Perciformes</taxon>
        <taxon>Percoidei</taxon>
        <taxon>Percidae</taxon>
        <taxon>Percinae</taxon>
        <taxon>Perca</taxon>
    </lineage>
</organism>
<dbReference type="Pfam" id="PF02773">
    <property type="entry name" value="S-AdoMet_synt_C"/>
    <property type="match status" value="1"/>
</dbReference>
<gene>
    <name evidence="16" type="ORF">EPR50_G00210850</name>
</gene>
<reference evidence="16 17" key="1">
    <citation type="submission" date="2019-01" db="EMBL/GenBank/DDBJ databases">
        <title>A chromosome-scale genome assembly of the yellow perch, Perca flavescens.</title>
        <authorList>
            <person name="Feron R."/>
            <person name="Morvezen R."/>
            <person name="Bestin A."/>
            <person name="Haffray P."/>
            <person name="Klopp C."/>
            <person name="Zahm M."/>
            <person name="Cabau C."/>
            <person name="Roques C."/>
            <person name="Donnadieu C."/>
            <person name="Bouchez O."/>
            <person name="Christie M."/>
            <person name="Larson W."/>
            <person name="Guiguen Y."/>
        </authorList>
    </citation>
    <scope>NUCLEOTIDE SEQUENCE [LARGE SCALE GENOMIC DNA]</scope>
    <source>
        <strain evidence="16">YP-PL-M2</strain>
        <tissue evidence="16">Blood</tissue>
    </source>
</reference>
<comment type="pathway">
    <text evidence="1 11">Amino-acid biosynthesis; S-adenosyl-L-methionine biosynthesis; S-adenosyl-L-methionine from L-methionine: step 1/1.</text>
</comment>
<dbReference type="InterPro" id="IPR022628">
    <property type="entry name" value="S-AdoMet_synt_N"/>
</dbReference>
<dbReference type="SUPFAM" id="SSF55973">
    <property type="entry name" value="S-adenosylmethionine synthetase"/>
    <property type="match status" value="3"/>
</dbReference>
<dbReference type="EMBL" id="SCKG01000021">
    <property type="protein sequence ID" value="TDG97723.1"/>
    <property type="molecule type" value="Genomic_DNA"/>
</dbReference>
<evidence type="ECO:0000256" key="10">
    <source>
        <dbReference type="ARBA" id="ARBA00048344"/>
    </source>
</evidence>
<dbReference type="UniPathway" id="UPA00315">
    <property type="reaction ID" value="UER00080"/>
</dbReference>
<evidence type="ECO:0000256" key="3">
    <source>
        <dbReference type="ARBA" id="ARBA00022563"/>
    </source>
</evidence>
<comment type="caution">
    <text evidence="16">The sequence shown here is derived from an EMBL/GenBank/DDBJ whole genome shotgun (WGS) entry which is preliminary data.</text>
</comment>
<sequence>AEFLGCSLLPWDSAIGLQPHSLSRLCPPVLIRNTRRASPLHSHHFCHFLNSLRHTNSHKMNGTVDGIYDHAPRDGSFMFTSESVGEGHPDKICDQISDAVLDAHLKQDADAKVACETVCKTGMVLLCGEITSRAHVDYQKVVRETIRDIGYDNSDKGFDYKTCNVLVALEEQSPDIAQGVHVDRLEDDIGAGDQGLMFGYATDETEECMPLTVVLAHKLNAKMAELRRNGTVPWLRPDSKTQVTVHYTQENGAVIPTRVHTVVISVQHDDYVSLEEQKKVLKEKVIKAVVPSRYLDENTVYHVQPSGRFVIGGPQGDAGVTGRKIIVDTYGGWGAHGGGAFSGKDYTKVDRSAAYAARWVAKSLVKAKLCRRVLVQVAYAIGVAHPLSISLFTYGSSQLSEKELLQIVNKNFDLRPGVIVRDLDLKRPIYQKTACYGHFGRKEFPWEVPKNLNF</sequence>
<feature type="domain" description="S-adenosylmethionine synthetase C-terminal" evidence="15">
    <location>
        <begin position="311"/>
        <end position="447"/>
    </location>
</feature>
<evidence type="ECO:0000256" key="12">
    <source>
        <dbReference type="RuleBase" id="RU004462"/>
    </source>
</evidence>
<feature type="non-terminal residue" evidence="16">
    <location>
        <position position="1"/>
    </location>
</feature>
<dbReference type="NCBIfam" id="TIGR01034">
    <property type="entry name" value="metK"/>
    <property type="match status" value="1"/>
</dbReference>